<feature type="coiled-coil region" evidence="1">
    <location>
        <begin position="181"/>
        <end position="257"/>
    </location>
</feature>
<keyword evidence="3" id="KW-0812">Transmembrane</keyword>
<protein>
    <submittedName>
        <fullName evidence="4">Uncharacterized protein</fullName>
    </submittedName>
</protein>
<dbReference type="Proteomes" id="UP000594342">
    <property type="component" value="Unassembled WGS sequence"/>
</dbReference>
<evidence type="ECO:0000256" key="1">
    <source>
        <dbReference type="SAM" id="Coils"/>
    </source>
</evidence>
<feature type="compositionally biased region" description="Basic residues" evidence="2">
    <location>
        <begin position="1110"/>
        <end position="1123"/>
    </location>
</feature>
<feature type="transmembrane region" description="Helical" evidence="3">
    <location>
        <begin position="12"/>
        <end position="32"/>
    </location>
</feature>
<keyword evidence="3" id="KW-0472">Membrane</keyword>
<evidence type="ECO:0000256" key="2">
    <source>
        <dbReference type="SAM" id="MobiDB-lite"/>
    </source>
</evidence>
<keyword evidence="5" id="KW-1185">Reference proteome</keyword>
<evidence type="ECO:0000313" key="5">
    <source>
        <dbReference type="Proteomes" id="UP000594342"/>
    </source>
</evidence>
<feature type="region of interest" description="Disordered" evidence="2">
    <location>
        <begin position="1380"/>
        <end position="1404"/>
    </location>
</feature>
<keyword evidence="3" id="KW-1133">Transmembrane helix</keyword>
<organism evidence="4 5">
    <name type="scientific">Yasminevirus sp. GU-2018</name>
    <dbReference type="NCBI Taxonomy" id="2420051"/>
    <lineage>
        <taxon>Viruses</taxon>
        <taxon>Varidnaviria</taxon>
        <taxon>Bamfordvirae</taxon>
        <taxon>Nucleocytoviricota</taxon>
        <taxon>Megaviricetes</taxon>
        <taxon>Imitervirales</taxon>
        <taxon>Mimiviridae</taxon>
        <taxon>Klosneuvirinae</taxon>
        <taxon>Yasminevirus</taxon>
        <taxon>Yasminevirus saudimassiliense</taxon>
    </lineage>
</organism>
<gene>
    <name evidence="4" type="ORF">YASMINEVIRUS_987</name>
</gene>
<keyword evidence="1" id="KW-0175">Coiled coil</keyword>
<feature type="coiled-coil region" evidence="1">
    <location>
        <begin position="864"/>
        <end position="933"/>
    </location>
</feature>
<accession>A0A5K0UAM7</accession>
<feature type="region of interest" description="Disordered" evidence="2">
    <location>
        <begin position="145"/>
        <end position="171"/>
    </location>
</feature>
<dbReference type="EMBL" id="UPSH01000001">
    <property type="protein sequence ID" value="VBB18524.1"/>
    <property type="molecule type" value="Genomic_DNA"/>
</dbReference>
<comment type="caution">
    <text evidence="4">The sequence shown here is derived from an EMBL/GenBank/DDBJ whole genome shotgun (WGS) entry which is preliminary data.</text>
</comment>
<feature type="region of interest" description="Disordered" evidence="2">
    <location>
        <begin position="85"/>
        <end position="111"/>
    </location>
</feature>
<evidence type="ECO:0000313" key="4">
    <source>
        <dbReference type="EMBL" id="VBB18524.1"/>
    </source>
</evidence>
<feature type="compositionally biased region" description="Basic and acidic residues" evidence="2">
    <location>
        <begin position="150"/>
        <end position="164"/>
    </location>
</feature>
<sequence>MLELTQKLEVAVVASAILLIFVFFITLIKYFFSPTSKNDEKTGEPIEQLVAVNVDNRSEHKRNLTEDQKSTASLNQSVNSVNAVNAISSTKKPDATEDSIKSKKSNAREIKDSYEGTSSIDRIDYDAFDVKTMDFRADAQISNASRKVNRRDVEKEDSYEEMHEPSVAPTEEDGDDYMLLYKKYKRKCIELQTSNNSLRADAHAVKRQNEEFNKKKDMMKDLIRKLDNKLKQKNKTIEDLEQKLLTTSNEASANKTEVDELRGKVRSIEASQQQNSTTRSDLSSKVRNLYRSVRTIFLSSMKFNEEVSVDNPVCQNVEDDEPVKVVSAIEKMVLLIVRTYKAECDKRSNSSRCSHCSSYHDRDHKHDNCDKCTKHGEHESYEHDHNESTDDGCKNDRDQNTLIKLVEEACSKGRGVDEKHCNDCKECTNCEDLKVKLKRTVKTIKILQKEVVKCQKMDQFMSNVEYMLSIYCDDKNDLTIIRCTEDLKTRHDLILRVLSNCFKKWCDLKQQIDVLNVKIENLLSIEANCKIIKHEYEECIKEKTECSAKLKMFKKWKEQIVLLIKSIRPDDCDIHVCDTQGCVTQGHVKHDSCNKCNDDTDLLQIISSIKCIVNDARPTGCGNTAEKLTCNALMQILCFYKDLIAMLQSDMDMANTTANPDCTSTTNPCIKPFVCINIDNLIVDEDVPTTCTGDPEEINKLMCVIKSKIVALFMAMKEACAKGQDANDKLTAVLFPPQPAQGGGTTLPIATLPAECDECGEIIEGVNSRLNSIAQNLSRILKKTTVHHDNKSCGGDKSNGNNSDNHCCDSDDEQTTEAPTTTVVPTCSPSQFDGIVELINDRIFRLYTQLDKYSSCLLKCECDKEHIKQKLDDCLKEKELLEAKIVSLQQLIDSLQKQIVDLKQSITKLEAEKQILTQQLEHCQNDLETCQNSGSQQDKERCEKELYDVKCKLELCKLQIEKYQEELCNKENYVHGMIAFLQRYLESNSNNGCKRCDSSCRSSSIDADLLERIFCRLSQLGNTVDSNELIDIIKSDAKFNQELINNCINKYEKLTNKVIDEAHTDKDRLLEVIDEKSKNDSQLIDKLFEEYVNTVGCIDECSKEIENRRVQHSKGKKSKHSKKLNNSCDDSHYSDSDSMSDESDGADKIEDYVKTCTSKKSAIEKKIVNFLKHHACSKTCEDDKIDFNSTSDTSSDCKDDQDSRDSGLCHGCKIKLDYEHTDSSDKNSDIEDLDDLDDLDSISDGKCDETFAGTDLDSDTIKKCASYKCRCKVHRRYCSILKRLKECQKKNIDLLIKIKCLKQTVSDMNKYSTIINFSKGCGQDSNDVCEEIDSHFEYLPEFKIYFECYGYPKCLDDYTKIDMEQIELIKQELEKKELVQSQTKFHNKSHSKPHDKDRKPHNHN</sequence>
<feature type="region of interest" description="Disordered" evidence="2">
    <location>
        <begin position="1109"/>
        <end position="1145"/>
    </location>
</feature>
<reference evidence="4 5" key="1">
    <citation type="submission" date="2018-10" db="EMBL/GenBank/DDBJ databases">
        <authorList>
            <consortium name="IHU Genomes"/>
        </authorList>
    </citation>
    <scope>NUCLEOTIDE SEQUENCE [LARGE SCALE GENOMIC DNA]</scope>
    <source>
        <strain evidence="4 5">A1</strain>
    </source>
</reference>
<evidence type="ECO:0000256" key="3">
    <source>
        <dbReference type="SAM" id="Phobius"/>
    </source>
</evidence>
<feature type="compositionally biased region" description="Basic and acidic residues" evidence="2">
    <location>
        <begin position="91"/>
        <end position="111"/>
    </location>
</feature>
<proteinExistence type="predicted"/>
<name>A0A5K0UAM7_9VIRU</name>